<keyword evidence="1" id="KW-0472">Membrane</keyword>
<dbReference type="AlphaFoldDB" id="A0A8H7YGU6"/>
<dbReference type="Proteomes" id="UP000670092">
    <property type="component" value="Unassembled WGS sequence"/>
</dbReference>
<gene>
    <name evidence="2" type="ORF">I7I52_08495</name>
</gene>
<proteinExistence type="predicted"/>
<dbReference type="VEuPathDB" id="FungiDB:I7I52_08495"/>
<sequence length="79" mass="8566">MPEENSGVVRSASRRATFSSPFVAPNSPSHSIRARCFVKSVLATIFAAVGGLLFYSFLARCEIVGILFSSRGRRGEGRE</sequence>
<organism evidence="2 3">
    <name type="scientific">Ajellomyces capsulatus</name>
    <name type="common">Darling's disease fungus</name>
    <name type="synonym">Histoplasma capsulatum</name>
    <dbReference type="NCBI Taxonomy" id="5037"/>
    <lineage>
        <taxon>Eukaryota</taxon>
        <taxon>Fungi</taxon>
        <taxon>Dikarya</taxon>
        <taxon>Ascomycota</taxon>
        <taxon>Pezizomycotina</taxon>
        <taxon>Eurotiomycetes</taxon>
        <taxon>Eurotiomycetidae</taxon>
        <taxon>Onygenales</taxon>
        <taxon>Ajellomycetaceae</taxon>
        <taxon>Histoplasma</taxon>
    </lineage>
</organism>
<keyword evidence="1" id="KW-1133">Transmembrane helix</keyword>
<reference evidence="2 3" key="1">
    <citation type="submission" date="2021-01" db="EMBL/GenBank/DDBJ databases">
        <title>Chromosome-level genome assembly of a human fungal pathogen reveals clustering of transcriptionally co-regulated genes.</title>
        <authorList>
            <person name="Voorhies M."/>
            <person name="Cohen S."/>
            <person name="Shea T.P."/>
            <person name="Petrus S."/>
            <person name="Munoz J.F."/>
            <person name="Poplawski S."/>
            <person name="Goldman W.E."/>
            <person name="Michael T."/>
            <person name="Cuomo C.A."/>
            <person name="Sil A."/>
            <person name="Beyhan S."/>
        </authorList>
    </citation>
    <scope>NUCLEOTIDE SEQUENCE [LARGE SCALE GENOMIC DNA]</scope>
    <source>
        <strain evidence="2 3">G184AR</strain>
    </source>
</reference>
<evidence type="ECO:0000313" key="3">
    <source>
        <dbReference type="Proteomes" id="UP000670092"/>
    </source>
</evidence>
<comment type="caution">
    <text evidence="2">The sequence shown here is derived from an EMBL/GenBank/DDBJ whole genome shotgun (WGS) entry which is preliminary data.</text>
</comment>
<protein>
    <recommendedName>
        <fullName evidence="4">Transmembrane protein</fullName>
    </recommendedName>
</protein>
<keyword evidence="1" id="KW-0812">Transmembrane</keyword>
<accession>A0A8H7YGU6</accession>
<evidence type="ECO:0000256" key="1">
    <source>
        <dbReference type="SAM" id="Phobius"/>
    </source>
</evidence>
<feature type="transmembrane region" description="Helical" evidence="1">
    <location>
        <begin position="36"/>
        <end position="58"/>
    </location>
</feature>
<name>A0A8H7YGU6_AJECA</name>
<dbReference type="EMBL" id="JAEVHI010000005">
    <property type="protein sequence ID" value="KAG5291232.1"/>
    <property type="molecule type" value="Genomic_DNA"/>
</dbReference>
<evidence type="ECO:0008006" key="4">
    <source>
        <dbReference type="Google" id="ProtNLM"/>
    </source>
</evidence>
<evidence type="ECO:0000313" key="2">
    <source>
        <dbReference type="EMBL" id="KAG5291232.1"/>
    </source>
</evidence>